<dbReference type="Gene3D" id="3.40.30.10">
    <property type="entry name" value="Glutaredoxin"/>
    <property type="match status" value="1"/>
</dbReference>
<evidence type="ECO:0000256" key="5">
    <source>
        <dbReference type="ARBA" id="ARBA00023136"/>
    </source>
</evidence>
<keyword evidence="3" id="KW-0201">Cytochrome c-type biogenesis</keyword>
<dbReference type="InterPro" id="IPR003834">
    <property type="entry name" value="Cyt_c_assmbl_TM_dom"/>
</dbReference>
<feature type="domain" description="Thiol:disulfide interchange protein DsbD N-terminal" evidence="10">
    <location>
        <begin position="34"/>
        <end position="146"/>
    </location>
</feature>
<feature type="signal peptide" evidence="8">
    <location>
        <begin position="1"/>
        <end position="20"/>
    </location>
</feature>
<feature type="compositionally biased region" description="Low complexity" evidence="6">
    <location>
        <begin position="195"/>
        <end position="207"/>
    </location>
</feature>
<feature type="transmembrane region" description="Helical" evidence="7">
    <location>
        <begin position="305"/>
        <end position="326"/>
    </location>
</feature>
<keyword evidence="2 7" id="KW-0812">Transmembrane</keyword>
<dbReference type="Proteomes" id="UP000613030">
    <property type="component" value="Unassembled WGS sequence"/>
</dbReference>
<feature type="transmembrane region" description="Helical" evidence="7">
    <location>
        <begin position="456"/>
        <end position="474"/>
    </location>
</feature>
<dbReference type="RefSeq" id="WP_202009596.1">
    <property type="nucleotide sequence ID" value="NZ_JAERRB010000003.1"/>
</dbReference>
<evidence type="ECO:0000256" key="3">
    <source>
        <dbReference type="ARBA" id="ARBA00022748"/>
    </source>
</evidence>
<reference evidence="11 12" key="1">
    <citation type="submission" date="2021-01" db="EMBL/GenBank/DDBJ databases">
        <title>Chryseolinea sp. Jin1 Genome sequencing and assembly.</title>
        <authorList>
            <person name="Kim I."/>
        </authorList>
    </citation>
    <scope>NUCLEOTIDE SEQUENCE [LARGE SCALE GENOMIC DNA]</scope>
    <source>
        <strain evidence="11 12">Jin1</strain>
    </source>
</reference>
<dbReference type="EMBL" id="JAERRB010000003">
    <property type="protein sequence ID" value="MBL0741945.1"/>
    <property type="molecule type" value="Genomic_DNA"/>
</dbReference>
<feature type="transmembrane region" description="Helical" evidence="7">
    <location>
        <begin position="347"/>
        <end position="373"/>
    </location>
</feature>
<comment type="caution">
    <text evidence="11">The sequence shown here is derived from an EMBL/GenBank/DDBJ whole genome shotgun (WGS) entry which is preliminary data.</text>
</comment>
<evidence type="ECO:0000313" key="11">
    <source>
        <dbReference type="EMBL" id="MBL0741945.1"/>
    </source>
</evidence>
<feature type="transmembrane region" description="Helical" evidence="7">
    <location>
        <begin position="417"/>
        <end position="436"/>
    </location>
</feature>
<comment type="subcellular location">
    <subcellularLocation>
        <location evidence="1">Membrane</location>
        <topology evidence="1">Multi-pass membrane protein</topology>
    </subcellularLocation>
</comment>
<feature type="transmembrane region" description="Helical" evidence="7">
    <location>
        <begin position="494"/>
        <end position="514"/>
    </location>
</feature>
<evidence type="ECO:0000256" key="8">
    <source>
        <dbReference type="SAM" id="SignalP"/>
    </source>
</evidence>
<name>A0ABS1KR45_9BACT</name>
<dbReference type="PANTHER" id="PTHR32234">
    <property type="entry name" value="THIOL:DISULFIDE INTERCHANGE PROTEIN DSBD"/>
    <property type="match status" value="1"/>
</dbReference>
<evidence type="ECO:0000256" key="1">
    <source>
        <dbReference type="ARBA" id="ARBA00004141"/>
    </source>
</evidence>
<feature type="transmembrane region" description="Helical" evidence="7">
    <location>
        <begin position="385"/>
        <end position="405"/>
    </location>
</feature>
<dbReference type="SUPFAM" id="SSF52833">
    <property type="entry name" value="Thioredoxin-like"/>
    <property type="match status" value="1"/>
</dbReference>
<feature type="domain" description="Cytochrome C biogenesis protein transmembrane" evidence="9">
    <location>
        <begin position="235"/>
        <end position="438"/>
    </location>
</feature>
<accession>A0ABS1KR45</accession>
<keyword evidence="4 7" id="KW-1133">Transmembrane helix</keyword>
<dbReference type="Pfam" id="PF11412">
    <property type="entry name" value="DsbD_N"/>
    <property type="match status" value="1"/>
</dbReference>
<dbReference type="PANTHER" id="PTHR32234:SF0">
    <property type="entry name" value="THIOL:DISULFIDE INTERCHANGE PROTEIN DSBD"/>
    <property type="match status" value="1"/>
</dbReference>
<evidence type="ECO:0000256" key="4">
    <source>
        <dbReference type="ARBA" id="ARBA00022989"/>
    </source>
</evidence>
<keyword evidence="8" id="KW-0732">Signal</keyword>
<evidence type="ECO:0000256" key="2">
    <source>
        <dbReference type="ARBA" id="ARBA00022692"/>
    </source>
</evidence>
<evidence type="ECO:0000256" key="7">
    <source>
        <dbReference type="SAM" id="Phobius"/>
    </source>
</evidence>
<dbReference type="InterPro" id="IPR028250">
    <property type="entry name" value="DsbDN"/>
</dbReference>
<feature type="region of interest" description="Disordered" evidence="6">
    <location>
        <begin position="156"/>
        <end position="179"/>
    </location>
</feature>
<feature type="compositionally biased region" description="Basic and acidic residues" evidence="6">
    <location>
        <begin position="157"/>
        <end position="166"/>
    </location>
</feature>
<feature type="transmembrane region" description="Helical" evidence="7">
    <location>
        <begin position="230"/>
        <end position="251"/>
    </location>
</feature>
<evidence type="ECO:0000313" key="12">
    <source>
        <dbReference type="Proteomes" id="UP000613030"/>
    </source>
</evidence>
<dbReference type="Pfam" id="PF13899">
    <property type="entry name" value="Thioredoxin_7"/>
    <property type="match status" value="1"/>
</dbReference>
<feature type="transmembrane region" description="Helical" evidence="7">
    <location>
        <begin position="271"/>
        <end position="293"/>
    </location>
</feature>
<organism evidence="11 12">
    <name type="scientific">Chryseolinea lacunae</name>
    <dbReference type="NCBI Taxonomy" id="2801331"/>
    <lineage>
        <taxon>Bacteria</taxon>
        <taxon>Pseudomonadati</taxon>
        <taxon>Bacteroidota</taxon>
        <taxon>Cytophagia</taxon>
        <taxon>Cytophagales</taxon>
        <taxon>Fulvivirgaceae</taxon>
        <taxon>Chryseolinea</taxon>
    </lineage>
</organism>
<sequence>MLKRFSFICTVVLLSIAAQAQILQPAKLSVETPAKPVAVGDEIELVFKATIDKNWYIYSVDFDGECGPIPLAVTLEKHPSFSLVGNLRAVEDKPKHDKIFDCDVRIFIGTGEFRQKIKILSPDVKIVGAYEGQVCSEVEGKCVLFSGDLSVGPFKVTGEKKNDSEKQAPQQTTKIETTLPAAPAIKKEKKIDSASAPAVATTTPAKTYGENKGPQLDPTLSKEDPSQNSYLGFFILSFVAGLFALLTPCVFPMMPMTVSFFTGPGRTKSQALIYGLSIIIIYTLIGTAVAPLMGPETANHLSTEWLPNLIFFAVFIVFGLSFLGLFEITLPGTFINKMDQQSEKGGWIGIFFMAFTLVLVSFSCTGPLVGSILVSSAGGEFLKPIVGMVGFSLAFAIPFTLFAFFPGWMNSLPKSGGWLNSVKVILGFIEIALAFKFLSIADQAFHWRILDREINIAIWIVTVALMGLYLMKAFRLPGDTGKDAEDKRVGVPRLVLAMVAFTFLVYLIPGMWGAPLKSLAGYLPPLYTHDFDLVSKNETANQICEEPKYSEFLHLPHGLQGYFDYDQALACARQQNKPLFIDFTGHGCTNCREMEAVVWSDPEVLKRLQNDFVIVALYVDDKTELPESEWYTSAYDKKVKKTIGKQNADLQIANLNNNAQPFYILEGNDEKVLVAPYGYDKNVASFVKFLDSAKKKFAASASK</sequence>
<gene>
    <name evidence="11" type="ORF">JI741_11995</name>
</gene>
<evidence type="ECO:0000259" key="9">
    <source>
        <dbReference type="Pfam" id="PF02683"/>
    </source>
</evidence>
<protein>
    <submittedName>
        <fullName evidence="11">Thioredoxin family protein</fullName>
    </submittedName>
</protein>
<dbReference type="InterPro" id="IPR036249">
    <property type="entry name" value="Thioredoxin-like_sf"/>
</dbReference>
<evidence type="ECO:0000256" key="6">
    <source>
        <dbReference type="SAM" id="MobiDB-lite"/>
    </source>
</evidence>
<evidence type="ECO:0000259" key="10">
    <source>
        <dbReference type="Pfam" id="PF11412"/>
    </source>
</evidence>
<proteinExistence type="predicted"/>
<dbReference type="Pfam" id="PF02683">
    <property type="entry name" value="DsbD_TM"/>
    <property type="match status" value="1"/>
</dbReference>
<keyword evidence="5 7" id="KW-0472">Membrane</keyword>
<feature type="chain" id="PRO_5045283541" evidence="8">
    <location>
        <begin position="21"/>
        <end position="703"/>
    </location>
</feature>
<feature type="region of interest" description="Disordered" evidence="6">
    <location>
        <begin position="195"/>
        <end position="223"/>
    </location>
</feature>
<feature type="compositionally biased region" description="Polar residues" evidence="6">
    <location>
        <begin position="167"/>
        <end position="176"/>
    </location>
</feature>
<keyword evidence="12" id="KW-1185">Reference proteome</keyword>